<keyword evidence="2" id="KW-1185">Reference proteome</keyword>
<dbReference type="InterPro" id="IPR032675">
    <property type="entry name" value="LRR_dom_sf"/>
</dbReference>
<evidence type="ECO:0000313" key="1">
    <source>
        <dbReference type="EMBL" id="KXN65739.1"/>
    </source>
</evidence>
<dbReference type="EMBL" id="KQ964824">
    <property type="protein sequence ID" value="KXN65739.1"/>
    <property type="molecule type" value="Genomic_DNA"/>
</dbReference>
<organism evidence="1 2">
    <name type="scientific">Conidiobolus coronatus (strain ATCC 28846 / CBS 209.66 / NRRL 28638)</name>
    <name type="common">Delacroixia coronata</name>
    <dbReference type="NCBI Taxonomy" id="796925"/>
    <lineage>
        <taxon>Eukaryota</taxon>
        <taxon>Fungi</taxon>
        <taxon>Fungi incertae sedis</taxon>
        <taxon>Zoopagomycota</taxon>
        <taxon>Entomophthoromycotina</taxon>
        <taxon>Entomophthoromycetes</taxon>
        <taxon>Entomophthorales</taxon>
        <taxon>Ancylistaceae</taxon>
        <taxon>Conidiobolus</taxon>
    </lineage>
</organism>
<sequence length="329" mass="39205">MWEEVDFIYFQFRISNIGYKLPNLRNIRLEYVYFVKSLSDSTPPNEFILPSNLHHFEIYYCKLINNEEIPDPFEFIFTKEFSQAVRIELKLPMCLVPSLKKLTFFYNNFGDCGLEKFLTLNPNLKALTLEYFNYSLIRNFFSIKSLEFKYIIGLDLNTPYLAINTITHLRINVANVNYYEAIKKLCFILPNLEYLYLNMCYEYCFQITIDRFITPVLSNLFKLKTLELVLNENQSIDSNLTSNDETQDNLINNRDIHLAKLPNIDNLILDCDSKTMYNLNFKNCKTLKQVKLLSIEEINEIELNDKFEKFINWKFNFNKHTIRGYNTMM</sequence>
<accession>A0A137NSJ2</accession>
<dbReference type="SUPFAM" id="SSF52047">
    <property type="entry name" value="RNI-like"/>
    <property type="match status" value="1"/>
</dbReference>
<name>A0A137NSJ2_CONC2</name>
<proteinExistence type="predicted"/>
<gene>
    <name evidence="1" type="ORF">CONCODRAFT_169134</name>
</gene>
<protein>
    <recommendedName>
        <fullName evidence="3">RNI-like protein</fullName>
    </recommendedName>
</protein>
<dbReference type="AlphaFoldDB" id="A0A137NSJ2"/>
<reference evidence="1 2" key="1">
    <citation type="journal article" date="2015" name="Genome Biol. Evol.">
        <title>Phylogenomic analyses indicate that early fungi evolved digesting cell walls of algal ancestors of land plants.</title>
        <authorList>
            <person name="Chang Y."/>
            <person name="Wang S."/>
            <person name="Sekimoto S."/>
            <person name="Aerts A.L."/>
            <person name="Choi C."/>
            <person name="Clum A."/>
            <person name="LaButti K.M."/>
            <person name="Lindquist E.A."/>
            <person name="Yee Ngan C."/>
            <person name="Ohm R.A."/>
            <person name="Salamov A.A."/>
            <person name="Grigoriev I.V."/>
            <person name="Spatafora J.W."/>
            <person name="Berbee M.L."/>
        </authorList>
    </citation>
    <scope>NUCLEOTIDE SEQUENCE [LARGE SCALE GENOMIC DNA]</scope>
    <source>
        <strain evidence="1 2">NRRL 28638</strain>
    </source>
</reference>
<evidence type="ECO:0008006" key="3">
    <source>
        <dbReference type="Google" id="ProtNLM"/>
    </source>
</evidence>
<dbReference type="Proteomes" id="UP000070444">
    <property type="component" value="Unassembled WGS sequence"/>
</dbReference>
<dbReference type="Gene3D" id="3.80.10.10">
    <property type="entry name" value="Ribonuclease Inhibitor"/>
    <property type="match status" value="1"/>
</dbReference>
<evidence type="ECO:0000313" key="2">
    <source>
        <dbReference type="Proteomes" id="UP000070444"/>
    </source>
</evidence>